<feature type="domain" description="VOC" evidence="3">
    <location>
        <begin position="33"/>
        <end position="177"/>
    </location>
</feature>
<evidence type="ECO:0000256" key="2">
    <source>
        <dbReference type="SAM" id="SignalP"/>
    </source>
</evidence>
<dbReference type="InParanoid" id="E9EED0"/>
<dbReference type="InterPro" id="IPR004360">
    <property type="entry name" value="Glyas_Fos-R_dOase_dom"/>
</dbReference>
<dbReference type="InterPro" id="IPR037523">
    <property type="entry name" value="VOC_core"/>
</dbReference>
<reference evidence="4 5" key="1">
    <citation type="journal article" date="2011" name="PLoS Genet.">
        <title>Genome sequencing and comparative transcriptomics of the model entomopathogenic fungi Metarhizium anisopliae and M. acridum.</title>
        <authorList>
            <person name="Gao Q."/>
            <person name="Jin K."/>
            <person name="Ying S.H."/>
            <person name="Zhang Y."/>
            <person name="Xiao G."/>
            <person name="Shang Y."/>
            <person name="Duan Z."/>
            <person name="Hu X."/>
            <person name="Xie X.Q."/>
            <person name="Zhou G."/>
            <person name="Peng G."/>
            <person name="Luo Z."/>
            <person name="Huang W."/>
            <person name="Wang B."/>
            <person name="Fang W."/>
            <person name="Wang S."/>
            <person name="Zhong Y."/>
            <person name="Ma L.J."/>
            <person name="St Leger R.J."/>
            <person name="Zhao G.P."/>
            <person name="Pei Y."/>
            <person name="Feng M.G."/>
            <person name="Xia Y."/>
            <person name="Wang C."/>
        </authorList>
    </citation>
    <scope>NUCLEOTIDE SEQUENCE [LARGE SCALE GENOMIC DNA]</scope>
    <source>
        <strain evidence="4 5">CQMa 102</strain>
    </source>
</reference>
<evidence type="ECO:0000259" key="3">
    <source>
        <dbReference type="PROSITE" id="PS51819"/>
    </source>
</evidence>
<dbReference type="GO" id="GO:0046872">
    <property type="term" value="F:metal ion binding"/>
    <property type="evidence" value="ECO:0007669"/>
    <property type="project" value="UniProtKB-KW"/>
</dbReference>
<dbReference type="GO" id="GO:0046491">
    <property type="term" value="P:L-methylmalonyl-CoA metabolic process"/>
    <property type="evidence" value="ECO:0007669"/>
    <property type="project" value="TreeGrafter"/>
</dbReference>
<dbReference type="GO" id="GO:0004493">
    <property type="term" value="F:methylmalonyl-CoA epimerase activity"/>
    <property type="evidence" value="ECO:0007669"/>
    <property type="project" value="TreeGrafter"/>
</dbReference>
<dbReference type="SUPFAM" id="SSF54593">
    <property type="entry name" value="Glyoxalase/Bleomycin resistance protein/Dihydroxybiphenyl dioxygenase"/>
    <property type="match status" value="2"/>
</dbReference>
<dbReference type="EMBL" id="GL698567">
    <property type="protein sequence ID" value="EFY85758.1"/>
    <property type="molecule type" value="Genomic_DNA"/>
</dbReference>
<evidence type="ECO:0000313" key="4">
    <source>
        <dbReference type="EMBL" id="EFY85758.1"/>
    </source>
</evidence>
<name>E9EED0_METAQ</name>
<dbReference type="AlphaFoldDB" id="E9EED0"/>
<accession>E9EED0</accession>
<dbReference type="Gene3D" id="3.10.180.10">
    <property type="entry name" value="2,3-Dihydroxybiphenyl 1,2-Dioxygenase, domain 1"/>
    <property type="match status" value="2"/>
</dbReference>
<dbReference type="PANTHER" id="PTHR43048:SF3">
    <property type="entry name" value="METHYLMALONYL-COA EPIMERASE, MITOCHONDRIAL"/>
    <property type="match status" value="1"/>
</dbReference>
<keyword evidence="5" id="KW-1185">Reference proteome</keyword>
<keyword evidence="4" id="KW-0456">Lyase</keyword>
<keyword evidence="2" id="KW-0732">Signal</keyword>
<proteinExistence type="predicted"/>
<gene>
    <name evidence="4" type="ORF">MAC_08228</name>
</gene>
<dbReference type="HOGENOM" id="CLU_794717_0_0_1"/>
<keyword evidence="1" id="KW-0479">Metal-binding</keyword>
<organism evidence="5">
    <name type="scientific">Metarhizium acridum (strain CQMa 102)</name>
    <dbReference type="NCBI Taxonomy" id="655827"/>
    <lineage>
        <taxon>Eukaryota</taxon>
        <taxon>Fungi</taxon>
        <taxon>Dikarya</taxon>
        <taxon>Ascomycota</taxon>
        <taxon>Pezizomycotina</taxon>
        <taxon>Sordariomycetes</taxon>
        <taxon>Hypocreomycetidae</taxon>
        <taxon>Hypocreales</taxon>
        <taxon>Clavicipitaceae</taxon>
        <taxon>Metarhizium</taxon>
    </lineage>
</organism>
<dbReference type="Pfam" id="PF00903">
    <property type="entry name" value="Glyoxalase"/>
    <property type="match status" value="1"/>
</dbReference>
<feature type="chain" id="PRO_5003235337" evidence="2">
    <location>
        <begin position="17"/>
        <end position="349"/>
    </location>
</feature>
<dbReference type="InterPro" id="IPR051785">
    <property type="entry name" value="MMCE/EMCE_epimerase"/>
</dbReference>
<dbReference type="GeneID" id="19252539"/>
<feature type="signal peptide" evidence="2">
    <location>
        <begin position="1"/>
        <end position="16"/>
    </location>
</feature>
<evidence type="ECO:0000256" key="1">
    <source>
        <dbReference type="ARBA" id="ARBA00022723"/>
    </source>
</evidence>
<dbReference type="GO" id="GO:0016829">
    <property type="term" value="F:lyase activity"/>
    <property type="evidence" value="ECO:0007669"/>
    <property type="project" value="UniProtKB-KW"/>
</dbReference>
<sequence length="349" mass="37718">MKLVFIITMLGRSAFATTLLNHTQHSPTNVTSYPTSVGHAVSDLSRTLKFYHDLLGLEILSQDSTPKVDHAYGQLTASNAVAYKTGILAIPNQSWTLKLTQYIGDNITQVVKQREQDPGAPGLTLSVKNATQVNNALRGANATTLNGQPVPEGTGEGTTSTVWVYDPDGYMVELVQRSGPSDYFTVSAPNITNGPGMKYVIRGQLDLTMANVSQALSFYRDILGQNLSAGYEPLVGPNEHAEVGGIGSVFNISSNVLWAAVTGNCDLDTRCEYFEYDDPTRRTIAYPAQVPGIGMTTYSVRNLNKLLRQVRSANLTVVTKGGSPVHIDGGSSILIRDPTGYLVRLDEKC</sequence>
<dbReference type="InterPro" id="IPR029068">
    <property type="entry name" value="Glyas_Bleomycin-R_OHBP_Dase"/>
</dbReference>
<dbReference type="Proteomes" id="UP000002499">
    <property type="component" value="Unassembled WGS sequence"/>
</dbReference>
<feature type="domain" description="VOC" evidence="3">
    <location>
        <begin position="201"/>
        <end position="348"/>
    </location>
</feature>
<dbReference type="OrthoDB" id="16820at2759"/>
<dbReference type="PROSITE" id="PS51819">
    <property type="entry name" value="VOC"/>
    <property type="match status" value="2"/>
</dbReference>
<protein>
    <submittedName>
        <fullName evidence="4">Lactoylglutathione lyase-like lyase</fullName>
    </submittedName>
</protein>
<dbReference type="PANTHER" id="PTHR43048">
    <property type="entry name" value="METHYLMALONYL-COA EPIMERASE"/>
    <property type="match status" value="1"/>
</dbReference>
<evidence type="ECO:0000313" key="5">
    <source>
        <dbReference type="Proteomes" id="UP000002499"/>
    </source>
</evidence>
<dbReference type="KEGG" id="maw:19252539"/>